<keyword evidence="5" id="KW-0677">Repeat</keyword>
<dbReference type="SUPFAM" id="SSF50978">
    <property type="entry name" value="WD40 repeat-like"/>
    <property type="match status" value="1"/>
</dbReference>
<evidence type="ECO:0000256" key="7">
    <source>
        <dbReference type="ARBA" id="ARBA00022892"/>
    </source>
</evidence>
<dbReference type="InterPro" id="IPR036322">
    <property type="entry name" value="WD40_repeat_dom_sf"/>
</dbReference>
<evidence type="ECO:0000256" key="2">
    <source>
        <dbReference type="ARBA" id="ARBA00022448"/>
    </source>
</evidence>
<dbReference type="InterPro" id="IPR015943">
    <property type="entry name" value="WD40/YVTN_repeat-like_dom_sf"/>
</dbReference>
<dbReference type="InterPro" id="IPR001680">
    <property type="entry name" value="WD40_rpt"/>
</dbReference>
<organism evidence="12 13">
    <name type="scientific">Blepharisma stoltei</name>
    <dbReference type="NCBI Taxonomy" id="1481888"/>
    <lineage>
        <taxon>Eukaryota</taxon>
        <taxon>Sar</taxon>
        <taxon>Alveolata</taxon>
        <taxon>Ciliophora</taxon>
        <taxon>Postciliodesmatophora</taxon>
        <taxon>Heterotrichea</taxon>
        <taxon>Heterotrichida</taxon>
        <taxon>Blepharismidae</taxon>
        <taxon>Blepharisma</taxon>
    </lineage>
</organism>
<reference evidence="12" key="1">
    <citation type="submission" date="2021-09" db="EMBL/GenBank/DDBJ databases">
        <authorList>
            <consortium name="AG Swart"/>
            <person name="Singh M."/>
            <person name="Singh A."/>
            <person name="Seah K."/>
            <person name="Emmerich C."/>
        </authorList>
    </citation>
    <scope>NUCLEOTIDE SEQUENCE</scope>
    <source>
        <strain evidence="12">ATCC30299</strain>
    </source>
</reference>
<dbReference type="SMART" id="SM00320">
    <property type="entry name" value="WD40"/>
    <property type="match status" value="4"/>
</dbReference>
<keyword evidence="4 11" id="KW-0812">Transmembrane</keyword>
<evidence type="ECO:0000256" key="1">
    <source>
        <dbReference type="ARBA" id="ARBA00004389"/>
    </source>
</evidence>
<evidence type="ECO:0000313" key="12">
    <source>
        <dbReference type="EMBL" id="CAG9327400.1"/>
    </source>
</evidence>
<dbReference type="GO" id="GO:0015031">
    <property type="term" value="P:protein transport"/>
    <property type="evidence" value="ECO:0007669"/>
    <property type="project" value="UniProtKB-KW"/>
</dbReference>
<keyword evidence="2" id="KW-0813">Transport</keyword>
<comment type="subcellular location">
    <subcellularLocation>
        <location evidence="1">Endoplasmic reticulum membrane</location>
        <topology evidence="1">Single-pass membrane protein</topology>
    </subcellularLocation>
</comment>
<dbReference type="AlphaFoldDB" id="A0AAU9JKG7"/>
<proteinExistence type="predicted"/>
<keyword evidence="8" id="KW-0653">Protein transport</keyword>
<dbReference type="InterPro" id="IPR045260">
    <property type="entry name" value="Sec12-like"/>
</dbReference>
<keyword evidence="9 11" id="KW-1133">Transmembrane helix</keyword>
<dbReference type="GO" id="GO:0005789">
    <property type="term" value="C:endoplasmic reticulum membrane"/>
    <property type="evidence" value="ECO:0007669"/>
    <property type="project" value="UniProtKB-SubCell"/>
</dbReference>
<keyword evidence="10 11" id="KW-0472">Membrane</keyword>
<comment type="caution">
    <text evidence="12">The sequence shown here is derived from an EMBL/GenBank/DDBJ whole genome shotgun (WGS) entry which is preliminary data.</text>
</comment>
<keyword evidence="7" id="KW-0931">ER-Golgi transport</keyword>
<dbReference type="Gene3D" id="2.130.10.10">
    <property type="entry name" value="YVTN repeat-like/Quinoprotein amine dehydrogenase"/>
    <property type="match status" value="1"/>
</dbReference>
<evidence type="ECO:0000256" key="11">
    <source>
        <dbReference type="SAM" id="Phobius"/>
    </source>
</evidence>
<keyword evidence="13" id="KW-1185">Reference proteome</keyword>
<keyword evidence="3" id="KW-0853">WD repeat</keyword>
<evidence type="ECO:0000256" key="3">
    <source>
        <dbReference type="ARBA" id="ARBA00022574"/>
    </source>
</evidence>
<evidence type="ECO:0000256" key="4">
    <source>
        <dbReference type="ARBA" id="ARBA00022692"/>
    </source>
</evidence>
<dbReference type="GO" id="GO:0003400">
    <property type="term" value="P:regulation of COPII vesicle coating"/>
    <property type="evidence" value="ECO:0007669"/>
    <property type="project" value="TreeGrafter"/>
</dbReference>
<sequence>MNSLPFPIWALCFYKDNILISGGGGGKAYGVKNMLALYKAEIPLKTPIKEEDTGTDLVGSLEWLKKIDIIIAGIRKDILIIRISPKSDIEKVHRIQCEEEKSISYIKGSADNTMLLEGADEGSIKLWRINGGDKSLSRITEMKHNSSLTGIDIMPNNLMVCATFKDKTCRIYEIPSGLHMKTLYFSRKCDPQGLMFKGCCFSEKNDYLYTIQTGLKAGSYFTKWDVNKGFHPINTKQIHSGQSCVLKGSKSGKYAAIGTSDGSLKVIDTQNLSLIYSHLEFSLPVTALDFSMSEKSIFAGSADYAYKRITVKESSKVCYFVIALIIAIIIPYLFY</sequence>
<dbReference type="GO" id="GO:0006888">
    <property type="term" value="P:endoplasmic reticulum to Golgi vesicle-mediated transport"/>
    <property type="evidence" value="ECO:0007669"/>
    <property type="project" value="TreeGrafter"/>
</dbReference>
<evidence type="ECO:0000256" key="10">
    <source>
        <dbReference type="ARBA" id="ARBA00023136"/>
    </source>
</evidence>
<protein>
    <submittedName>
        <fullName evidence="12">Uncharacterized protein</fullName>
    </submittedName>
</protein>
<dbReference type="PANTHER" id="PTHR23284:SF0">
    <property type="entry name" value="PROLACTIN REGULATORY ELEMENT-BINDING PROTEIN"/>
    <property type="match status" value="1"/>
</dbReference>
<evidence type="ECO:0000256" key="5">
    <source>
        <dbReference type="ARBA" id="ARBA00022737"/>
    </source>
</evidence>
<evidence type="ECO:0000256" key="8">
    <source>
        <dbReference type="ARBA" id="ARBA00022927"/>
    </source>
</evidence>
<name>A0AAU9JKG7_9CILI</name>
<dbReference type="Proteomes" id="UP001162131">
    <property type="component" value="Unassembled WGS sequence"/>
</dbReference>
<keyword evidence="6" id="KW-0256">Endoplasmic reticulum</keyword>
<evidence type="ECO:0000256" key="6">
    <source>
        <dbReference type="ARBA" id="ARBA00022824"/>
    </source>
</evidence>
<dbReference type="GO" id="GO:0005085">
    <property type="term" value="F:guanyl-nucleotide exchange factor activity"/>
    <property type="evidence" value="ECO:0007669"/>
    <property type="project" value="InterPro"/>
</dbReference>
<evidence type="ECO:0000313" key="13">
    <source>
        <dbReference type="Proteomes" id="UP001162131"/>
    </source>
</evidence>
<gene>
    <name evidence="12" type="ORF">BSTOLATCC_MIC43439</name>
</gene>
<dbReference type="PANTHER" id="PTHR23284">
    <property type="entry name" value="PROLACTIN REGULATORY ELEMENT BINDING PROTEIN"/>
    <property type="match status" value="1"/>
</dbReference>
<evidence type="ECO:0000256" key="9">
    <source>
        <dbReference type="ARBA" id="ARBA00022989"/>
    </source>
</evidence>
<feature type="transmembrane region" description="Helical" evidence="11">
    <location>
        <begin position="317"/>
        <end position="334"/>
    </location>
</feature>
<dbReference type="EMBL" id="CAJZBQ010000043">
    <property type="protein sequence ID" value="CAG9327400.1"/>
    <property type="molecule type" value="Genomic_DNA"/>
</dbReference>
<accession>A0AAU9JKG7</accession>